<organism evidence="2 3">
    <name type="scientific">Tolypocladium paradoxum</name>
    <dbReference type="NCBI Taxonomy" id="94208"/>
    <lineage>
        <taxon>Eukaryota</taxon>
        <taxon>Fungi</taxon>
        <taxon>Dikarya</taxon>
        <taxon>Ascomycota</taxon>
        <taxon>Pezizomycotina</taxon>
        <taxon>Sordariomycetes</taxon>
        <taxon>Hypocreomycetidae</taxon>
        <taxon>Hypocreales</taxon>
        <taxon>Ophiocordycipitaceae</taxon>
        <taxon>Tolypocladium</taxon>
    </lineage>
</organism>
<gene>
    <name evidence="2" type="ORF">TPAR_00517</name>
</gene>
<feature type="compositionally biased region" description="Basic and acidic residues" evidence="1">
    <location>
        <begin position="393"/>
        <end position="405"/>
    </location>
</feature>
<evidence type="ECO:0000256" key="1">
    <source>
        <dbReference type="SAM" id="MobiDB-lite"/>
    </source>
</evidence>
<feature type="compositionally biased region" description="Low complexity" evidence="1">
    <location>
        <begin position="381"/>
        <end position="390"/>
    </location>
</feature>
<evidence type="ECO:0000313" key="2">
    <source>
        <dbReference type="EMBL" id="POR39287.1"/>
    </source>
</evidence>
<proteinExistence type="predicted"/>
<feature type="compositionally biased region" description="Low complexity" evidence="1">
    <location>
        <begin position="15"/>
        <end position="33"/>
    </location>
</feature>
<sequence>MDGAESPPETPRVPPNTAINSPNNAASNSPQSSLERSPPRSEDSDSQYSGFGRSSTFTDNDDASSHTTSDYTEELRTLTERGADSSHGNLMSSQDIIRKCEELRETNVPSNPDVADWERLMSVGRSVQKFIKDRQDVAGASLRALEETKNHCSRAPCRRNAFALEEFLQCGFLETTYQVFKTFDTYMSTWGDAAGDPHAAQRPRTEELYGEGSDLSIIAKLTKEKGDMGKTINDLSMKLARKDRELTMARMVKGQGQVQVQGKLTSLPQDDEVLSQAGSSHGLDPDESNSLFPSPETKDSVEGSPHDSLTRDMHTPDTSEDSSSSRTDSSAGSSPGLGALSASATRAWDVQAPSRLLDNSSEGPVNWREKAREEQDRAEQQQHMAEQQQQVLEGRERELEDSQRQLEECKRKVQELEDRLRERPSAATKRRSSLFIGKLGDLWSELGGANTIPDSPASPALDSDDQDEQRRTLESPSPWTTEPRQWAASPSVKDRRSLRRRSRLVSEEQRSQRAPSPVMEEQPGVPRSTATAMGEKLGMARSTSTAMDEKLGTARSTSTAMDEQPGTPRSTSTRMNRKPGTTRSTSTGLNENPERARAPSTLMDEQPGTALLSMTEEQPETARLSVMEEQPETARFSVMEEQHGTARSPSLFKTEQHQAPRSLDYIIREQLRAWVEVWLFLYALVLYPLPALMRFLSSVSFLARFDWVSWQPTPVTLKPLPTEALGHVLRQVVIFLSMQTYISCHQQRKIWLDANTLTRTYLVKQFRDGTRYWWLPGVDPDLMNWGKAFSPWLIMLVQTADVWALFTLGRLRKMKLME</sequence>
<dbReference type="AlphaFoldDB" id="A0A2S4LA53"/>
<feature type="region of interest" description="Disordered" evidence="1">
    <location>
        <begin position="447"/>
        <end position="604"/>
    </location>
</feature>
<feature type="region of interest" description="Disordered" evidence="1">
    <location>
        <begin position="1"/>
        <end position="74"/>
    </location>
</feature>
<feature type="compositionally biased region" description="Basic and acidic residues" evidence="1">
    <location>
        <begin position="367"/>
        <end position="380"/>
    </location>
</feature>
<dbReference type="EMBL" id="PKSG01000048">
    <property type="protein sequence ID" value="POR39287.1"/>
    <property type="molecule type" value="Genomic_DNA"/>
</dbReference>
<dbReference type="STRING" id="94208.A0A2S4LA53"/>
<feature type="compositionally biased region" description="Low complexity" evidence="1">
    <location>
        <begin position="321"/>
        <end position="344"/>
    </location>
</feature>
<dbReference type="OrthoDB" id="4923818at2759"/>
<feature type="compositionally biased region" description="Polar residues" evidence="1">
    <location>
        <begin position="474"/>
        <end position="483"/>
    </location>
</feature>
<keyword evidence="3" id="KW-1185">Reference proteome</keyword>
<comment type="caution">
    <text evidence="2">The sequence shown here is derived from an EMBL/GenBank/DDBJ whole genome shotgun (WGS) entry which is preliminary data.</text>
</comment>
<dbReference type="Proteomes" id="UP000237481">
    <property type="component" value="Unassembled WGS sequence"/>
</dbReference>
<accession>A0A2S4LA53</accession>
<evidence type="ECO:0000313" key="3">
    <source>
        <dbReference type="Proteomes" id="UP000237481"/>
    </source>
</evidence>
<feature type="region of interest" description="Disordered" evidence="1">
    <location>
        <begin position="274"/>
        <end position="405"/>
    </location>
</feature>
<reference evidence="2 3" key="1">
    <citation type="submission" date="2018-01" db="EMBL/GenBank/DDBJ databases">
        <title>Harnessing the power of phylogenomics to disentangle the directionality and signatures of interkingdom host jumping in the parasitic fungal genus Tolypocladium.</title>
        <authorList>
            <person name="Quandt C.A."/>
            <person name="Patterson W."/>
            <person name="Spatafora J.W."/>
        </authorList>
    </citation>
    <scope>NUCLEOTIDE SEQUENCE [LARGE SCALE GENOMIC DNA]</scope>
    <source>
        <strain evidence="2 3">NRBC 100945</strain>
    </source>
</reference>
<feature type="compositionally biased region" description="Basic and acidic residues" evidence="1">
    <location>
        <begin position="296"/>
        <end position="317"/>
    </location>
</feature>
<feature type="compositionally biased region" description="Polar residues" evidence="1">
    <location>
        <begin position="46"/>
        <end position="58"/>
    </location>
</feature>
<name>A0A2S4LA53_9HYPO</name>
<feature type="compositionally biased region" description="Polar residues" evidence="1">
    <location>
        <begin position="554"/>
        <end position="590"/>
    </location>
</feature>
<protein>
    <submittedName>
        <fullName evidence="2">Uncharacterized protein</fullName>
    </submittedName>
</protein>